<evidence type="ECO:0000256" key="5">
    <source>
        <dbReference type="SAM" id="SignalP"/>
    </source>
</evidence>
<dbReference type="InterPro" id="IPR050492">
    <property type="entry name" value="Bact_metal-bind_prot9"/>
</dbReference>
<feature type="chain" id="PRO_5045793666" description="Cation ABC transporter substrate-binding protein" evidence="5">
    <location>
        <begin position="31"/>
        <end position="312"/>
    </location>
</feature>
<comment type="subcellular location">
    <subcellularLocation>
        <location evidence="1">Cell envelope</location>
    </subcellularLocation>
</comment>
<comment type="caution">
    <text evidence="6">The sequence shown here is derived from an EMBL/GenBank/DDBJ whole genome shotgun (WGS) entry which is preliminary data.</text>
</comment>
<organism evidence="6 7">
    <name type="scientific">Linnemannia gamsii</name>
    <dbReference type="NCBI Taxonomy" id="64522"/>
    <lineage>
        <taxon>Eukaryota</taxon>
        <taxon>Fungi</taxon>
        <taxon>Fungi incertae sedis</taxon>
        <taxon>Mucoromycota</taxon>
        <taxon>Mortierellomycotina</taxon>
        <taxon>Mortierellomycetes</taxon>
        <taxon>Mortierellales</taxon>
        <taxon>Mortierellaceae</taxon>
        <taxon>Linnemannia</taxon>
    </lineage>
</organism>
<accession>A0ABQ7KG39</accession>
<dbReference type="PANTHER" id="PTHR42953">
    <property type="entry name" value="HIGH-AFFINITY ZINC UPTAKE SYSTEM PROTEIN ZNUA-RELATED"/>
    <property type="match status" value="1"/>
</dbReference>
<evidence type="ECO:0000313" key="6">
    <source>
        <dbReference type="EMBL" id="KAG0298694.1"/>
    </source>
</evidence>
<evidence type="ECO:0000256" key="4">
    <source>
        <dbReference type="ARBA" id="ARBA00022729"/>
    </source>
</evidence>
<dbReference type="SUPFAM" id="SSF53807">
    <property type="entry name" value="Helical backbone' metal receptor"/>
    <property type="match status" value="1"/>
</dbReference>
<evidence type="ECO:0000313" key="7">
    <source>
        <dbReference type="Proteomes" id="UP001194696"/>
    </source>
</evidence>
<evidence type="ECO:0000256" key="1">
    <source>
        <dbReference type="ARBA" id="ARBA00004196"/>
    </source>
</evidence>
<keyword evidence="7" id="KW-1185">Reference proteome</keyword>
<gene>
    <name evidence="6" type="ORF">BGZ96_008722</name>
</gene>
<dbReference type="Pfam" id="PF01297">
    <property type="entry name" value="ZnuA"/>
    <property type="match status" value="1"/>
</dbReference>
<dbReference type="PANTHER" id="PTHR42953:SF1">
    <property type="entry name" value="METAL-BINDING PROTEIN HI_0362-RELATED"/>
    <property type="match status" value="1"/>
</dbReference>
<evidence type="ECO:0000256" key="2">
    <source>
        <dbReference type="ARBA" id="ARBA00022448"/>
    </source>
</evidence>
<reference evidence="6 7" key="1">
    <citation type="journal article" date="2020" name="Fungal Divers.">
        <title>Resolving the Mortierellaceae phylogeny through synthesis of multi-gene phylogenetics and phylogenomics.</title>
        <authorList>
            <person name="Vandepol N."/>
            <person name="Liber J."/>
            <person name="Desiro A."/>
            <person name="Na H."/>
            <person name="Kennedy M."/>
            <person name="Barry K."/>
            <person name="Grigoriev I.V."/>
            <person name="Miller A.N."/>
            <person name="O'Donnell K."/>
            <person name="Stajich J.E."/>
            <person name="Bonito G."/>
        </authorList>
    </citation>
    <scope>NUCLEOTIDE SEQUENCE [LARGE SCALE GENOMIC DNA]</scope>
    <source>
        <strain evidence="6 7">AD045</strain>
    </source>
</reference>
<keyword evidence="3" id="KW-0479">Metal-binding</keyword>
<keyword evidence="2" id="KW-0813">Transport</keyword>
<sequence>MSISIQRMSACIARVLLSISLFAVSAFALAQSTSQPAAVSADAPPRLLLVAAENFYGDVLAQLGGEHVTVTSLITQPNQDPHLFEASPSTARQLANARLVVYNGADYDPWLPKLLAASKAPQREQIVVASLVGKKAGDNPHLWYLPETMPALGAAVTAFLIRADKTHQDDYNARLTAFLASLKPIETKIAALREKYRGTPVTATEPILGYLMEALELKVSNARFQQAIMNDTEPSAADIAAFETDLRQRRVNVLIYNAQTSDEMTRHMLKLARAAQIAVVNVSETKPADISYQAWILSQLNALEQALAGPPK</sequence>
<dbReference type="Gene3D" id="3.40.50.1980">
    <property type="entry name" value="Nitrogenase molybdenum iron protein domain"/>
    <property type="match status" value="2"/>
</dbReference>
<proteinExistence type="predicted"/>
<protein>
    <recommendedName>
        <fullName evidence="8">Cation ABC transporter substrate-binding protein</fullName>
    </recommendedName>
</protein>
<evidence type="ECO:0000256" key="3">
    <source>
        <dbReference type="ARBA" id="ARBA00022723"/>
    </source>
</evidence>
<name>A0ABQ7KG39_9FUNG</name>
<dbReference type="Proteomes" id="UP001194696">
    <property type="component" value="Unassembled WGS sequence"/>
</dbReference>
<dbReference type="InterPro" id="IPR006127">
    <property type="entry name" value="ZnuA-like"/>
</dbReference>
<keyword evidence="4 5" id="KW-0732">Signal</keyword>
<evidence type="ECO:0008006" key="8">
    <source>
        <dbReference type="Google" id="ProtNLM"/>
    </source>
</evidence>
<dbReference type="EMBL" id="JAAAIM010000005">
    <property type="protein sequence ID" value="KAG0298694.1"/>
    <property type="molecule type" value="Genomic_DNA"/>
</dbReference>
<feature type="signal peptide" evidence="5">
    <location>
        <begin position="1"/>
        <end position="30"/>
    </location>
</feature>